<proteinExistence type="predicted"/>
<feature type="domain" description="Gcp-like" evidence="1">
    <location>
        <begin position="20"/>
        <end position="137"/>
    </location>
</feature>
<evidence type="ECO:0000313" key="3">
    <source>
        <dbReference type="Proteomes" id="UP000315534"/>
    </source>
</evidence>
<dbReference type="PANTHER" id="PTHR11735">
    <property type="entry name" value="TRNA N6-ADENOSINE THREONYLCARBAMOYLTRANSFERASE"/>
    <property type="match status" value="1"/>
</dbReference>
<dbReference type="InterPro" id="IPR022496">
    <property type="entry name" value="T6A_TsaB"/>
</dbReference>
<dbReference type="Gene3D" id="3.30.420.40">
    <property type="match status" value="2"/>
</dbReference>
<feature type="non-terminal residue" evidence="2">
    <location>
        <position position="172"/>
    </location>
</feature>
<comment type="caution">
    <text evidence="2">The sequence shown here is derived from an EMBL/GenBank/DDBJ whole genome shotgun (WGS) entry which is preliminary data.</text>
</comment>
<evidence type="ECO:0000259" key="1">
    <source>
        <dbReference type="Pfam" id="PF00814"/>
    </source>
</evidence>
<dbReference type="GO" id="GO:0005829">
    <property type="term" value="C:cytosol"/>
    <property type="evidence" value="ECO:0007669"/>
    <property type="project" value="TreeGrafter"/>
</dbReference>
<reference evidence="2 3" key="1">
    <citation type="submission" date="2019-03" db="EMBL/GenBank/DDBJ databases">
        <title>Metabolic potential of uncultured bacteria and archaea associated with petroleum seepage in deep-sea sediments.</title>
        <authorList>
            <person name="Dong X."/>
            <person name="Hubert C."/>
        </authorList>
    </citation>
    <scope>NUCLEOTIDE SEQUENCE [LARGE SCALE GENOMIC DNA]</scope>
    <source>
        <strain evidence="2">E29_bin36</strain>
    </source>
</reference>
<dbReference type="InterPro" id="IPR043129">
    <property type="entry name" value="ATPase_NBD"/>
</dbReference>
<gene>
    <name evidence="2" type="primary">tsaB</name>
    <name evidence="2" type="ORF">E3J38_05005</name>
</gene>
<dbReference type="PANTHER" id="PTHR11735:SF11">
    <property type="entry name" value="TRNA THREONYLCARBAMOYLADENOSINE BIOSYNTHESIS PROTEIN TSAB"/>
    <property type="match status" value="1"/>
</dbReference>
<dbReference type="GO" id="GO:0002949">
    <property type="term" value="P:tRNA threonylcarbamoyladenosine modification"/>
    <property type="evidence" value="ECO:0007669"/>
    <property type="project" value="InterPro"/>
</dbReference>
<accession>A0A523XN99</accession>
<dbReference type="Pfam" id="PF00814">
    <property type="entry name" value="TsaD"/>
    <property type="match status" value="1"/>
</dbReference>
<keyword evidence="2" id="KW-0808">Transferase</keyword>
<evidence type="ECO:0000313" key="2">
    <source>
        <dbReference type="EMBL" id="TET80761.1"/>
    </source>
</evidence>
<dbReference type="Proteomes" id="UP000315534">
    <property type="component" value="Unassembled WGS sequence"/>
</dbReference>
<dbReference type="InterPro" id="IPR000905">
    <property type="entry name" value="Gcp-like_dom"/>
</dbReference>
<protein>
    <submittedName>
        <fullName evidence="2">tRNA (Adenosine(37)-N6)-threonylcarbamoyltransferase complex dimerization subunit type 1 TsaB</fullName>
    </submittedName>
</protein>
<dbReference type="EMBL" id="SOIP01000302">
    <property type="protein sequence ID" value="TET80761.1"/>
    <property type="molecule type" value="Genomic_DNA"/>
</dbReference>
<name>A0A523XN99_UNCT6</name>
<sequence length="172" mass="18253">MNRLILGIETSSDFGGVALADEGGVVAEELTRRRLNHSEELVKLISSALKGLRSGLDDLQGVAVSIGPGSFTGLRVGLAAAKGLCLSKGLPLLGIPSLDALASMCPESSLPVHAIIDAKRGEVYWSSYRYESGMQTRTGEYIAVTPQGLVERISEETMLIGSGVDVYRDFIV</sequence>
<dbReference type="NCBIfam" id="TIGR03725">
    <property type="entry name" value="T6A_YeaZ"/>
    <property type="match status" value="1"/>
</dbReference>
<dbReference type="CDD" id="cd24032">
    <property type="entry name" value="ASKHA_NBD_TsaB"/>
    <property type="match status" value="1"/>
</dbReference>
<dbReference type="SUPFAM" id="SSF53067">
    <property type="entry name" value="Actin-like ATPase domain"/>
    <property type="match status" value="2"/>
</dbReference>
<dbReference type="GO" id="GO:0016740">
    <property type="term" value="F:transferase activity"/>
    <property type="evidence" value="ECO:0007669"/>
    <property type="project" value="UniProtKB-KW"/>
</dbReference>
<organism evidence="2 3">
    <name type="scientific">candidate division TA06 bacterium</name>
    <dbReference type="NCBI Taxonomy" id="2250710"/>
    <lineage>
        <taxon>Bacteria</taxon>
        <taxon>Bacteria division TA06</taxon>
    </lineage>
</organism>
<dbReference type="AlphaFoldDB" id="A0A523XN99"/>